<dbReference type="GO" id="GO:0009190">
    <property type="term" value="P:cyclic nucleotide biosynthetic process"/>
    <property type="evidence" value="ECO:0007669"/>
    <property type="project" value="InterPro"/>
</dbReference>
<dbReference type="AlphaFoldDB" id="A0A931IVB7"/>
<dbReference type="EMBL" id="JAEDAL010000005">
    <property type="protein sequence ID" value="MBH9553465.1"/>
    <property type="molecule type" value="Genomic_DNA"/>
</dbReference>
<protein>
    <submittedName>
        <fullName evidence="3">FHA domain-containing protein</fullName>
    </submittedName>
</protein>
<evidence type="ECO:0000259" key="2">
    <source>
        <dbReference type="PROSITE" id="PS50125"/>
    </source>
</evidence>
<dbReference type="GO" id="GO:0004016">
    <property type="term" value="F:adenylate cyclase activity"/>
    <property type="evidence" value="ECO:0007669"/>
    <property type="project" value="UniProtKB-ARBA"/>
</dbReference>
<accession>A0A931IVB7</accession>
<dbReference type="CDD" id="cd00060">
    <property type="entry name" value="FHA"/>
    <property type="match status" value="1"/>
</dbReference>
<organism evidence="3 4">
    <name type="scientific">Inhella gelatinilytica</name>
    <dbReference type="NCBI Taxonomy" id="2795030"/>
    <lineage>
        <taxon>Bacteria</taxon>
        <taxon>Pseudomonadati</taxon>
        <taxon>Pseudomonadota</taxon>
        <taxon>Betaproteobacteria</taxon>
        <taxon>Burkholderiales</taxon>
        <taxon>Sphaerotilaceae</taxon>
        <taxon>Inhella</taxon>
    </lineage>
</organism>
<gene>
    <name evidence="3" type="ORF">I7X43_11485</name>
</gene>
<evidence type="ECO:0000313" key="4">
    <source>
        <dbReference type="Proteomes" id="UP000620139"/>
    </source>
</evidence>
<proteinExistence type="predicted"/>
<dbReference type="Pfam" id="PF00498">
    <property type="entry name" value="FHA"/>
    <property type="match status" value="1"/>
</dbReference>
<keyword evidence="4" id="KW-1185">Reference proteome</keyword>
<dbReference type="PANTHER" id="PTHR43081">
    <property type="entry name" value="ADENYLATE CYCLASE, TERMINAL-DIFFERENTIATION SPECIFIC-RELATED"/>
    <property type="match status" value="1"/>
</dbReference>
<dbReference type="SUPFAM" id="SSF55073">
    <property type="entry name" value="Nucleotide cyclase"/>
    <property type="match status" value="1"/>
</dbReference>
<dbReference type="PANTHER" id="PTHR43081:SF1">
    <property type="entry name" value="ADENYLATE CYCLASE, TERMINAL-DIFFERENTIATION SPECIFIC"/>
    <property type="match status" value="1"/>
</dbReference>
<name>A0A931IVB7_9BURK</name>
<dbReference type="PROSITE" id="PS50125">
    <property type="entry name" value="GUANYLATE_CYCLASE_2"/>
    <property type="match status" value="1"/>
</dbReference>
<evidence type="ECO:0000313" key="3">
    <source>
        <dbReference type="EMBL" id="MBH9553465.1"/>
    </source>
</evidence>
<dbReference type="Gene3D" id="3.30.70.1230">
    <property type="entry name" value="Nucleotide cyclase"/>
    <property type="match status" value="1"/>
</dbReference>
<dbReference type="Proteomes" id="UP000620139">
    <property type="component" value="Unassembled WGS sequence"/>
</dbReference>
<dbReference type="SUPFAM" id="SSF49879">
    <property type="entry name" value="SMAD/FHA domain"/>
    <property type="match status" value="1"/>
</dbReference>
<dbReference type="InterPro" id="IPR029787">
    <property type="entry name" value="Nucleotide_cyclase"/>
</dbReference>
<comment type="caution">
    <text evidence="3">The sequence shown here is derived from an EMBL/GenBank/DDBJ whole genome shotgun (WGS) entry which is preliminary data.</text>
</comment>
<feature type="domain" description="FHA" evidence="1">
    <location>
        <begin position="216"/>
        <end position="259"/>
    </location>
</feature>
<dbReference type="InterPro" id="IPR050697">
    <property type="entry name" value="Adenylyl/Guanylyl_Cyclase_3/4"/>
</dbReference>
<dbReference type="Gene3D" id="2.60.200.20">
    <property type="match status" value="1"/>
</dbReference>
<dbReference type="GO" id="GO:0035556">
    <property type="term" value="P:intracellular signal transduction"/>
    <property type="evidence" value="ECO:0007669"/>
    <property type="project" value="InterPro"/>
</dbReference>
<sequence>MTQTRQSAVVFADLRGSTALFESLGNAEATTLVTAVIDRLQNAIEGAKGRVVKTLGDGLMAVCEKPCDALNSAQAMHDALLHLGPLRPAHAPNRLKLQVAMSYGEIVELQGDCFGDAVNVAARLLDHAGDHETLVTEEFVAALAVDDRSRFRSLEHINLRGRAEPVHVHVLRGVQQALDAPPTEFGDAPFQPQRPEGIRLTWLGSERFFDTSQLPIVLGRSADAAFCVTDTRVSRSHARIDWHAGSYVLTDLSFNGSFVRFSGSQEVVPLRRSACTLHGSGSIGLGASPTDLATPVVRFDVLHFADTQPHARP</sequence>
<dbReference type="InterPro" id="IPR008984">
    <property type="entry name" value="SMAD_FHA_dom_sf"/>
</dbReference>
<dbReference type="PROSITE" id="PS50006">
    <property type="entry name" value="FHA_DOMAIN"/>
    <property type="match status" value="1"/>
</dbReference>
<dbReference type="RefSeq" id="WP_198101082.1">
    <property type="nucleotide sequence ID" value="NZ_JAEDAL010000005.1"/>
</dbReference>
<evidence type="ECO:0000259" key="1">
    <source>
        <dbReference type="PROSITE" id="PS50006"/>
    </source>
</evidence>
<dbReference type="Pfam" id="PF00211">
    <property type="entry name" value="Guanylate_cyc"/>
    <property type="match status" value="1"/>
</dbReference>
<dbReference type="CDD" id="cd07302">
    <property type="entry name" value="CHD"/>
    <property type="match status" value="1"/>
</dbReference>
<reference evidence="3" key="1">
    <citation type="submission" date="2020-12" db="EMBL/GenBank/DDBJ databases">
        <title>The genome sequence of Inhella sp. 4Y17.</title>
        <authorList>
            <person name="Liu Y."/>
        </authorList>
    </citation>
    <scope>NUCLEOTIDE SEQUENCE</scope>
    <source>
        <strain evidence="3">4Y10</strain>
    </source>
</reference>
<dbReference type="InterPro" id="IPR000253">
    <property type="entry name" value="FHA_dom"/>
</dbReference>
<feature type="domain" description="Guanylate cyclase" evidence="2">
    <location>
        <begin position="8"/>
        <end position="125"/>
    </location>
</feature>
<dbReference type="InterPro" id="IPR001054">
    <property type="entry name" value="A/G_cyclase"/>
</dbReference>